<proteinExistence type="predicted"/>
<evidence type="ECO:0000313" key="2">
    <source>
        <dbReference type="EMBL" id="KAH3707661.1"/>
    </source>
</evidence>
<reference evidence="2" key="2">
    <citation type="submission" date="2020-11" db="EMBL/GenBank/DDBJ databases">
        <authorList>
            <person name="McCartney M.A."/>
            <person name="Auch B."/>
            <person name="Kono T."/>
            <person name="Mallez S."/>
            <person name="Becker A."/>
            <person name="Gohl D.M."/>
            <person name="Silverstein K.A.T."/>
            <person name="Koren S."/>
            <person name="Bechman K.B."/>
            <person name="Herman A."/>
            <person name="Abrahante J.E."/>
            <person name="Garbe J."/>
        </authorList>
    </citation>
    <scope>NUCLEOTIDE SEQUENCE</scope>
    <source>
        <strain evidence="2">Duluth1</strain>
        <tissue evidence="2">Whole animal</tissue>
    </source>
</reference>
<feature type="compositionally biased region" description="Polar residues" evidence="1">
    <location>
        <begin position="18"/>
        <end position="28"/>
    </location>
</feature>
<dbReference type="AlphaFoldDB" id="A0A9D3YYZ6"/>
<comment type="caution">
    <text evidence="2">The sequence shown here is derived from an EMBL/GenBank/DDBJ whole genome shotgun (WGS) entry which is preliminary data.</text>
</comment>
<name>A0A9D3YYZ6_DREPO</name>
<accession>A0A9D3YYZ6</accession>
<dbReference type="Proteomes" id="UP000828390">
    <property type="component" value="Unassembled WGS sequence"/>
</dbReference>
<protein>
    <submittedName>
        <fullName evidence="2">Uncharacterized protein</fullName>
    </submittedName>
</protein>
<evidence type="ECO:0000313" key="3">
    <source>
        <dbReference type="Proteomes" id="UP000828390"/>
    </source>
</evidence>
<organism evidence="2 3">
    <name type="scientific">Dreissena polymorpha</name>
    <name type="common">Zebra mussel</name>
    <name type="synonym">Mytilus polymorpha</name>
    <dbReference type="NCBI Taxonomy" id="45954"/>
    <lineage>
        <taxon>Eukaryota</taxon>
        <taxon>Metazoa</taxon>
        <taxon>Spiralia</taxon>
        <taxon>Lophotrochozoa</taxon>
        <taxon>Mollusca</taxon>
        <taxon>Bivalvia</taxon>
        <taxon>Autobranchia</taxon>
        <taxon>Heteroconchia</taxon>
        <taxon>Euheterodonta</taxon>
        <taxon>Imparidentia</taxon>
        <taxon>Neoheterodontei</taxon>
        <taxon>Myida</taxon>
        <taxon>Dreissenoidea</taxon>
        <taxon>Dreissenidae</taxon>
        <taxon>Dreissena</taxon>
    </lineage>
</organism>
<sequence length="115" mass="13508">MDPQREKGSEGGNETPDAVTQMQMQSRLANMGESGVTRKEPRCMEKTGWRPRRDHRQRRNISFIIIRFGICYIDKLGRLKLRNSHHVKTTSKQTLTSCKLLRLHVQVLQCIRLYR</sequence>
<feature type="compositionally biased region" description="Basic and acidic residues" evidence="1">
    <location>
        <begin position="36"/>
        <end position="48"/>
    </location>
</feature>
<keyword evidence="3" id="KW-1185">Reference proteome</keyword>
<evidence type="ECO:0000256" key="1">
    <source>
        <dbReference type="SAM" id="MobiDB-lite"/>
    </source>
</evidence>
<reference evidence="2" key="1">
    <citation type="journal article" date="2019" name="bioRxiv">
        <title>The Genome of the Zebra Mussel, Dreissena polymorpha: A Resource for Invasive Species Research.</title>
        <authorList>
            <person name="McCartney M.A."/>
            <person name="Auch B."/>
            <person name="Kono T."/>
            <person name="Mallez S."/>
            <person name="Zhang Y."/>
            <person name="Obille A."/>
            <person name="Becker A."/>
            <person name="Abrahante J.E."/>
            <person name="Garbe J."/>
            <person name="Badalamenti J.P."/>
            <person name="Herman A."/>
            <person name="Mangelson H."/>
            <person name="Liachko I."/>
            <person name="Sullivan S."/>
            <person name="Sone E.D."/>
            <person name="Koren S."/>
            <person name="Silverstein K.A.T."/>
            <person name="Beckman K.B."/>
            <person name="Gohl D.M."/>
        </authorList>
    </citation>
    <scope>NUCLEOTIDE SEQUENCE</scope>
    <source>
        <strain evidence="2">Duluth1</strain>
        <tissue evidence="2">Whole animal</tissue>
    </source>
</reference>
<feature type="region of interest" description="Disordered" evidence="1">
    <location>
        <begin position="1"/>
        <end position="52"/>
    </location>
</feature>
<dbReference type="EMBL" id="JAIWYP010000014">
    <property type="protein sequence ID" value="KAH3707661.1"/>
    <property type="molecule type" value="Genomic_DNA"/>
</dbReference>
<gene>
    <name evidence="2" type="ORF">DPMN_067072</name>
</gene>